<evidence type="ECO:0000256" key="1">
    <source>
        <dbReference type="ARBA" id="ARBA00005695"/>
    </source>
</evidence>
<evidence type="ECO:0000313" key="6">
    <source>
        <dbReference type="EMBL" id="UWZ39190.1"/>
    </source>
</evidence>
<evidence type="ECO:0000313" key="7">
    <source>
        <dbReference type="Proteomes" id="UP001058271"/>
    </source>
</evidence>
<dbReference type="Pfam" id="PF00496">
    <property type="entry name" value="SBP_bac_5"/>
    <property type="match status" value="1"/>
</dbReference>
<dbReference type="Gene3D" id="3.40.190.10">
    <property type="entry name" value="Periplasmic binding protein-like II"/>
    <property type="match status" value="1"/>
</dbReference>
<protein>
    <submittedName>
        <fullName evidence="6">ABC transporter substrate-binding protein</fullName>
    </submittedName>
</protein>
<dbReference type="PROSITE" id="PS51257">
    <property type="entry name" value="PROKAR_LIPOPROTEIN"/>
    <property type="match status" value="1"/>
</dbReference>
<dbReference type="InterPro" id="IPR000914">
    <property type="entry name" value="SBP_5_dom"/>
</dbReference>
<feature type="chain" id="PRO_5046329527" evidence="4">
    <location>
        <begin position="32"/>
        <end position="517"/>
    </location>
</feature>
<dbReference type="EMBL" id="CP073721">
    <property type="protein sequence ID" value="UWZ39190.1"/>
    <property type="molecule type" value="Genomic_DNA"/>
</dbReference>
<dbReference type="Gene3D" id="3.10.105.10">
    <property type="entry name" value="Dipeptide-binding Protein, Domain 3"/>
    <property type="match status" value="1"/>
</dbReference>
<organism evidence="6 7">
    <name type="scientific">Dactylosporangium roseum</name>
    <dbReference type="NCBI Taxonomy" id="47989"/>
    <lineage>
        <taxon>Bacteria</taxon>
        <taxon>Bacillati</taxon>
        <taxon>Actinomycetota</taxon>
        <taxon>Actinomycetes</taxon>
        <taxon>Micromonosporales</taxon>
        <taxon>Micromonosporaceae</taxon>
        <taxon>Dactylosporangium</taxon>
    </lineage>
</organism>
<dbReference type="SUPFAM" id="SSF53850">
    <property type="entry name" value="Periplasmic binding protein-like II"/>
    <property type="match status" value="1"/>
</dbReference>
<dbReference type="RefSeq" id="WP_260728591.1">
    <property type="nucleotide sequence ID" value="NZ_BAAABS010000015.1"/>
</dbReference>
<evidence type="ECO:0000256" key="2">
    <source>
        <dbReference type="ARBA" id="ARBA00022448"/>
    </source>
</evidence>
<dbReference type="InterPro" id="IPR039424">
    <property type="entry name" value="SBP_5"/>
</dbReference>
<keyword evidence="3 4" id="KW-0732">Signal</keyword>
<name>A0ABY5ZAR6_9ACTN</name>
<reference evidence="6" key="1">
    <citation type="submission" date="2021-04" db="EMBL/GenBank/DDBJ databases">
        <title>Biosynthetic gene clusters of Dactylosporangioum roseum.</title>
        <authorList>
            <person name="Hartkoorn R.C."/>
            <person name="Beaudoing E."/>
            <person name="Hot D."/>
            <person name="Moureu S."/>
        </authorList>
    </citation>
    <scope>NUCLEOTIDE SEQUENCE</scope>
    <source>
        <strain evidence="6">NRRL B-16295</strain>
    </source>
</reference>
<dbReference type="InterPro" id="IPR030678">
    <property type="entry name" value="Peptide/Ni-bd"/>
</dbReference>
<dbReference type="Proteomes" id="UP001058271">
    <property type="component" value="Chromosome"/>
</dbReference>
<sequence>MVRSASWRFALVAVVAAATTIAGCSNPNSTAQDPSGSPKPGGTLVVGEYSGINSLDPMQGTGSVTIGGNETLAIYGTLVRWDNEKREGVPYMAESLKSNADFTQWTLKLRPGIVFSDGTAYNAAAVVKNLERNRKSFFSIANSLATVASVTATDDLTVSITLKQPDAQFPYVLSIGPGMIAAPSYIDTVDGGNKTAPAVGAGPFVVSEFKPGSSLTLKPSPTYAFDKPLLATLKFQMAGTEQAQMQAFEAGQLQAGIVLDSHSDVEIKQKKIPSFTSRQNSGVAILLNHRKNSPLHDVRLRRAIQLAYNPKVWNERNNAGEEVASDLLFMKGSLFYTPDQQKIPYDPTQAKQLVDQVKAETGWDGKLNWVGPSTQTNQPVILSSMLNPIGMTLNVTNLPVANFYTKVYVEKDFDLAGGGGAIADATPFGSIYNNYVSPSNTLGYSNPKMVEIANEMGAASTLEQRQTVMKKFIALYIETVPAISCGTTTWNFFYKPNVRGLQQVGGQMIQFDKAWVA</sequence>
<evidence type="ECO:0000259" key="5">
    <source>
        <dbReference type="Pfam" id="PF00496"/>
    </source>
</evidence>
<dbReference type="PANTHER" id="PTHR30290:SF9">
    <property type="entry name" value="OLIGOPEPTIDE-BINDING PROTEIN APPA"/>
    <property type="match status" value="1"/>
</dbReference>
<accession>A0ABY5ZAR6</accession>
<feature type="signal peptide" evidence="4">
    <location>
        <begin position="1"/>
        <end position="31"/>
    </location>
</feature>
<evidence type="ECO:0000256" key="4">
    <source>
        <dbReference type="SAM" id="SignalP"/>
    </source>
</evidence>
<dbReference type="PANTHER" id="PTHR30290">
    <property type="entry name" value="PERIPLASMIC BINDING COMPONENT OF ABC TRANSPORTER"/>
    <property type="match status" value="1"/>
</dbReference>
<proteinExistence type="inferred from homology"/>
<comment type="similarity">
    <text evidence="1">Belongs to the bacterial solute-binding protein 5 family.</text>
</comment>
<dbReference type="PIRSF" id="PIRSF002741">
    <property type="entry name" value="MppA"/>
    <property type="match status" value="1"/>
</dbReference>
<keyword evidence="7" id="KW-1185">Reference proteome</keyword>
<feature type="domain" description="Solute-binding protein family 5" evidence="5">
    <location>
        <begin position="89"/>
        <end position="436"/>
    </location>
</feature>
<keyword evidence="2" id="KW-0813">Transport</keyword>
<evidence type="ECO:0000256" key="3">
    <source>
        <dbReference type="ARBA" id="ARBA00022729"/>
    </source>
</evidence>
<dbReference type="CDD" id="cd00995">
    <property type="entry name" value="PBP2_NikA_DppA_OppA_like"/>
    <property type="match status" value="1"/>
</dbReference>
<gene>
    <name evidence="6" type="ORF">Drose_13725</name>
</gene>